<organism evidence="8 9">
    <name type="scientific">Ophiocordyceps sinensis</name>
    <dbReference type="NCBI Taxonomy" id="72228"/>
    <lineage>
        <taxon>Eukaryota</taxon>
        <taxon>Fungi</taxon>
        <taxon>Dikarya</taxon>
        <taxon>Ascomycota</taxon>
        <taxon>Pezizomycotina</taxon>
        <taxon>Sordariomycetes</taxon>
        <taxon>Hypocreomycetidae</taxon>
        <taxon>Hypocreales</taxon>
        <taxon>Ophiocordycipitaceae</taxon>
        <taxon>Ophiocordyceps</taxon>
    </lineage>
</organism>
<keyword evidence="3 6" id="KW-0732">Signal</keyword>
<sequence>MHPLAIHALLAACVASATASPAEPQFETVAIRHFAAHIVNSGGTSRMGIRFTLHGHYARELECAADDMDIWRFEVYNCGESKYRFAVFTSADVSTFLLRIYHLPSSGVEHWGQDHVQTDRCVVTPNGHILSCSQDGAMTMRIDHDFPASSSAQGRVAQRGPMDGKKRRLFHVC</sequence>
<comment type="caution">
    <text evidence="5">Lacks conserved residue(s) required for the propagation of feature annotation.</text>
</comment>
<evidence type="ECO:0000313" key="9">
    <source>
        <dbReference type="Proteomes" id="UP000557566"/>
    </source>
</evidence>
<feature type="disulfide bond" evidence="5">
    <location>
        <begin position="63"/>
        <end position="78"/>
    </location>
</feature>
<dbReference type="InterPro" id="IPR032382">
    <property type="entry name" value="AltA1"/>
</dbReference>
<protein>
    <recommendedName>
        <fullName evidence="7">AA1-like domain-containing protein</fullName>
    </recommendedName>
</protein>
<evidence type="ECO:0000256" key="2">
    <source>
        <dbReference type="ARBA" id="ARBA00022525"/>
    </source>
</evidence>
<keyword evidence="4 5" id="KW-1015">Disulfide bond</keyword>
<evidence type="ECO:0000256" key="3">
    <source>
        <dbReference type="ARBA" id="ARBA00022729"/>
    </source>
</evidence>
<evidence type="ECO:0000313" key="8">
    <source>
        <dbReference type="EMBL" id="KAF4511846.1"/>
    </source>
</evidence>
<reference evidence="8 9" key="1">
    <citation type="journal article" date="2020" name="Genome Biol. Evol.">
        <title>A new high-quality draft genome assembly of the Chinese cordyceps Ophiocordyceps sinensis.</title>
        <authorList>
            <person name="Shu R."/>
            <person name="Zhang J."/>
            <person name="Meng Q."/>
            <person name="Zhang H."/>
            <person name="Zhou G."/>
            <person name="Li M."/>
            <person name="Wu P."/>
            <person name="Zhao Y."/>
            <person name="Chen C."/>
            <person name="Qin Q."/>
        </authorList>
    </citation>
    <scope>NUCLEOTIDE SEQUENCE [LARGE SCALE GENOMIC DNA]</scope>
    <source>
        <strain evidence="8 9">IOZ07</strain>
    </source>
</reference>
<evidence type="ECO:0000256" key="5">
    <source>
        <dbReference type="PROSITE-ProRule" id="PRU01243"/>
    </source>
</evidence>
<dbReference type="GO" id="GO:0005576">
    <property type="term" value="C:extracellular region"/>
    <property type="evidence" value="ECO:0007669"/>
    <property type="project" value="UniProtKB-SubCell"/>
</dbReference>
<dbReference type="Gene3D" id="2.40.350.20">
    <property type="match status" value="1"/>
</dbReference>
<keyword evidence="9" id="KW-1185">Reference proteome</keyword>
<name>A0A8H4PWU0_9HYPO</name>
<gene>
    <name evidence="8" type="ORF">G6O67_001052</name>
</gene>
<dbReference type="AlphaFoldDB" id="A0A8H4PWU0"/>
<evidence type="ECO:0000259" key="7">
    <source>
        <dbReference type="PROSITE" id="PS51895"/>
    </source>
</evidence>
<dbReference type="EMBL" id="JAAVMX010000002">
    <property type="protein sequence ID" value="KAF4511846.1"/>
    <property type="molecule type" value="Genomic_DNA"/>
</dbReference>
<accession>A0A8H4PWU0</accession>
<evidence type="ECO:0000256" key="4">
    <source>
        <dbReference type="ARBA" id="ARBA00023157"/>
    </source>
</evidence>
<feature type="chain" id="PRO_5034808698" description="AA1-like domain-containing protein" evidence="6">
    <location>
        <begin position="20"/>
        <end position="173"/>
    </location>
</feature>
<feature type="domain" description="AA1-like" evidence="7">
    <location>
        <begin position="24"/>
        <end position="145"/>
    </location>
</feature>
<proteinExistence type="predicted"/>
<comment type="caution">
    <text evidence="8">The sequence shown here is derived from an EMBL/GenBank/DDBJ whole genome shotgun (WGS) entry which is preliminary data.</text>
</comment>
<dbReference type="PROSITE" id="PS51895">
    <property type="entry name" value="AA1"/>
    <property type="match status" value="1"/>
</dbReference>
<evidence type="ECO:0000256" key="6">
    <source>
        <dbReference type="SAM" id="SignalP"/>
    </source>
</evidence>
<comment type="subcellular location">
    <subcellularLocation>
        <location evidence="1">Secreted</location>
    </subcellularLocation>
</comment>
<dbReference type="Proteomes" id="UP000557566">
    <property type="component" value="Unassembled WGS sequence"/>
</dbReference>
<keyword evidence="2" id="KW-0964">Secreted</keyword>
<feature type="signal peptide" evidence="6">
    <location>
        <begin position="1"/>
        <end position="19"/>
    </location>
</feature>
<dbReference type="Pfam" id="PF16541">
    <property type="entry name" value="AltA1"/>
    <property type="match status" value="1"/>
</dbReference>
<evidence type="ECO:0000256" key="1">
    <source>
        <dbReference type="ARBA" id="ARBA00004613"/>
    </source>
</evidence>